<evidence type="ECO:0000256" key="15">
    <source>
        <dbReference type="PIRSR" id="PIRSR600823-2"/>
    </source>
</evidence>
<keyword evidence="9" id="KW-0732">Signal</keyword>
<feature type="disulfide bond" evidence="18">
    <location>
        <begin position="214"/>
        <end position="246"/>
    </location>
</feature>
<evidence type="ECO:0000256" key="9">
    <source>
        <dbReference type="ARBA" id="ARBA00022729"/>
    </source>
</evidence>
<dbReference type="AlphaFoldDB" id="A0A6J1F5J4"/>
<evidence type="ECO:0000256" key="8">
    <source>
        <dbReference type="ARBA" id="ARBA00022723"/>
    </source>
</evidence>
<feature type="disulfide bond" evidence="18">
    <location>
        <begin position="135"/>
        <end position="336"/>
    </location>
</feature>
<dbReference type="InterPro" id="IPR019794">
    <property type="entry name" value="Peroxidases_AS"/>
</dbReference>
<dbReference type="Gene3D" id="1.10.420.10">
    <property type="entry name" value="Peroxidase, domain 2"/>
    <property type="match status" value="1"/>
</dbReference>
<evidence type="ECO:0000313" key="22">
    <source>
        <dbReference type="RefSeq" id="XP_022935484.1"/>
    </source>
</evidence>
<evidence type="ECO:0000256" key="2">
    <source>
        <dbReference type="ARBA" id="ARBA00002322"/>
    </source>
</evidence>
<comment type="similarity">
    <text evidence="19">Belongs to the peroxidase family. Classical plant (class III) peroxidase subfamily.</text>
</comment>
<evidence type="ECO:0000256" key="5">
    <source>
        <dbReference type="ARBA" id="ARBA00022525"/>
    </source>
</evidence>
<comment type="subcellular location">
    <subcellularLocation>
        <location evidence="19">Secreted</location>
    </subcellularLocation>
</comment>
<feature type="site" description="Transition state stabilizer" evidence="17">
    <location>
        <position position="75"/>
    </location>
</feature>
<feature type="binding site" evidence="16">
    <location>
        <position position="208"/>
    </location>
    <ligand>
        <name>Ca(2+)</name>
        <dbReference type="ChEBI" id="CHEBI:29108"/>
        <label>2</label>
    </ligand>
</feature>
<dbReference type="PROSITE" id="PS00436">
    <property type="entry name" value="PEROXIDASE_2"/>
    <property type="match status" value="1"/>
</dbReference>
<dbReference type="GO" id="GO:0140825">
    <property type="term" value="F:lactoperoxidase activity"/>
    <property type="evidence" value="ECO:0007669"/>
    <property type="project" value="UniProtKB-EC"/>
</dbReference>
<evidence type="ECO:0000256" key="7">
    <source>
        <dbReference type="ARBA" id="ARBA00022617"/>
    </source>
</evidence>
<feature type="binding site" evidence="16">
    <location>
        <position position="87"/>
    </location>
    <ligand>
        <name>Ca(2+)</name>
        <dbReference type="ChEBI" id="CHEBI:29108"/>
        <label>1</label>
    </ligand>
</feature>
<dbReference type="GO" id="GO:0005576">
    <property type="term" value="C:extracellular region"/>
    <property type="evidence" value="ECO:0007669"/>
    <property type="project" value="UniProtKB-SubCell"/>
</dbReference>
<dbReference type="InterPro" id="IPR033905">
    <property type="entry name" value="Secretory_peroxidase"/>
</dbReference>
<feature type="binding site" evidence="16">
    <location>
        <position position="260"/>
    </location>
    <ligand>
        <name>Ca(2+)</name>
        <dbReference type="ChEBI" id="CHEBI:29108"/>
        <label>2</label>
    </ligand>
</feature>
<evidence type="ECO:0000256" key="12">
    <source>
        <dbReference type="ARBA" id="ARBA00023157"/>
    </source>
</evidence>
<dbReference type="SUPFAM" id="SSF48113">
    <property type="entry name" value="Heme-dependent peroxidases"/>
    <property type="match status" value="1"/>
</dbReference>
<dbReference type="InterPro" id="IPR000823">
    <property type="entry name" value="Peroxidase_pln"/>
</dbReference>
<feature type="binding site" description="axial binding residue" evidence="16">
    <location>
        <position position="207"/>
    </location>
    <ligand>
        <name>heme b</name>
        <dbReference type="ChEBI" id="CHEBI:60344"/>
    </ligand>
    <ligandPart>
        <name>Fe</name>
        <dbReference type="ChEBI" id="CHEBI:18248"/>
    </ligandPart>
</feature>
<keyword evidence="8 16" id="KW-0479">Metal-binding</keyword>
<dbReference type="PROSITE" id="PS00435">
    <property type="entry name" value="PEROXIDASE_1"/>
    <property type="match status" value="1"/>
</dbReference>
<dbReference type="RefSeq" id="XP_022935484.1">
    <property type="nucleotide sequence ID" value="XM_023079716.1"/>
</dbReference>
<feature type="binding site" evidence="16">
    <location>
        <position position="85"/>
    </location>
    <ligand>
        <name>Ca(2+)</name>
        <dbReference type="ChEBI" id="CHEBI:29108"/>
        <label>1</label>
    </ligand>
</feature>
<feature type="binding site" evidence="16">
    <location>
        <position position="268"/>
    </location>
    <ligand>
        <name>Ca(2+)</name>
        <dbReference type="ChEBI" id="CHEBI:29108"/>
        <label>2</label>
    </ligand>
</feature>
<dbReference type="Proteomes" id="UP000504609">
    <property type="component" value="Unplaced"/>
</dbReference>
<evidence type="ECO:0000256" key="4">
    <source>
        <dbReference type="ARBA" id="ARBA00012313"/>
    </source>
</evidence>
<evidence type="ECO:0000256" key="3">
    <source>
        <dbReference type="ARBA" id="ARBA00006873"/>
    </source>
</evidence>
<keyword evidence="7 19" id="KW-0349">Heme</keyword>
<dbReference type="FunFam" id="1.10.520.10:FF:000008">
    <property type="entry name" value="Peroxidase"/>
    <property type="match status" value="1"/>
</dbReference>
<evidence type="ECO:0000256" key="6">
    <source>
        <dbReference type="ARBA" id="ARBA00022559"/>
    </source>
</evidence>
<organism evidence="21 22">
    <name type="scientific">Cucurbita moschata</name>
    <name type="common">Winter crookneck squash</name>
    <name type="synonym">Cucurbita pepo var. moschata</name>
    <dbReference type="NCBI Taxonomy" id="3662"/>
    <lineage>
        <taxon>Eukaryota</taxon>
        <taxon>Viridiplantae</taxon>
        <taxon>Streptophyta</taxon>
        <taxon>Embryophyta</taxon>
        <taxon>Tracheophyta</taxon>
        <taxon>Spermatophyta</taxon>
        <taxon>Magnoliopsida</taxon>
        <taxon>eudicotyledons</taxon>
        <taxon>Gunneridae</taxon>
        <taxon>Pentapetalae</taxon>
        <taxon>rosids</taxon>
        <taxon>fabids</taxon>
        <taxon>Cucurbitales</taxon>
        <taxon>Cucurbitaceae</taxon>
        <taxon>Cucurbiteae</taxon>
        <taxon>Cucurbita</taxon>
    </lineage>
</organism>
<feature type="active site" description="Proton acceptor" evidence="14">
    <location>
        <position position="79"/>
    </location>
</feature>
<proteinExistence type="inferred from homology"/>
<comment type="cofactor">
    <cofactor evidence="16 19">
        <name>heme b</name>
        <dbReference type="ChEBI" id="CHEBI:60344"/>
    </cofactor>
    <text evidence="16 19">Binds 1 heme b (iron(II)-protoporphyrin IX) group per subunit.</text>
</comment>
<feature type="disulfide bond" evidence="18">
    <location>
        <begin position="48"/>
        <end position="129"/>
    </location>
</feature>
<feature type="disulfide bond" evidence="18">
    <location>
        <begin position="81"/>
        <end position="86"/>
    </location>
</feature>
<evidence type="ECO:0000313" key="21">
    <source>
        <dbReference type="Proteomes" id="UP000504609"/>
    </source>
</evidence>
<dbReference type="InterPro" id="IPR010255">
    <property type="entry name" value="Haem_peroxidase_sf"/>
</dbReference>
<evidence type="ECO:0000256" key="10">
    <source>
        <dbReference type="ARBA" id="ARBA00023002"/>
    </source>
</evidence>
<dbReference type="Gene3D" id="1.10.520.10">
    <property type="match status" value="1"/>
</dbReference>
<evidence type="ECO:0000256" key="11">
    <source>
        <dbReference type="ARBA" id="ARBA00023004"/>
    </source>
</evidence>
<dbReference type="GO" id="GO:0020037">
    <property type="term" value="F:heme binding"/>
    <property type="evidence" value="ECO:0007669"/>
    <property type="project" value="UniProtKB-UniRule"/>
</dbReference>
<keyword evidence="10 19" id="KW-0560">Oxidoreductase</keyword>
<dbReference type="PRINTS" id="PR00461">
    <property type="entry name" value="PLPEROXIDASE"/>
</dbReference>
<feature type="domain" description="Plant heme peroxidase family profile" evidence="20">
    <location>
        <begin position="38"/>
        <end position="340"/>
    </location>
</feature>
<dbReference type="InterPro" id="IPR019793">
    <property type="entry name" value="Peroxidases_heam-ligand_BS"/>
</dbReference>
<keyword evidence="13 19" id="KW-0376">Hydrogen peroxide</keyword>
<feature type="binding site" evidence="15">
    <location>
        <position position="177"/>
    </location>
    <ligand>
        <name>substrate</name>
    </ligand>
</feature>
<comment type="similarity">
    <text evidence="3">Belongs to the peroxidase family. Ascorbate peroxidase subfamily.</text>
</comment>
<dbReference type="CDD" id="cd00693">
    <property type="entry name" value="secretory_peroxidase"/>
    <property type="match status" value="1"/>
</dbReference>
<dbReference type="GO" id="GO:0006979">
    <property type="term" value="P:response to oxidative stress"/>
    <property type="evidence" value="ECO:0007669"/>
    <property type="project" value="UniProtKB-UniRule"/>
</dbReference>
<dbReference type="KEGG" id="cmos:111442344"/>
<evidence type="ECO:0000256" key="18">
    <source>
        <dbReference type="PIRSR" id="PIRSR600823-5"/>
    </source>
</evidence>
<feature type="binding site" evidence="16">
    <location>
        <position position="101"/>
    </location>
    <ligand>
        <name>Ca(2+)</name>
        <dbReference type="ChEBI" id="CHEBI:29108"/>
        <label>1</label>
    </ligand>
</feature>
<keyword evidence="16 19" id="KW-0106">Calcium</keyword>
<dbReference type="GeneID" id="111442344"/>
<evidence type="ECO:0000256" key="17">
    <source>
        <dbReference type="PIRSR" id="PIRSR600823-4"/>
    </source>
</evidence>
<evidence type="ECO:0000256" key="13">
    <source>
        <dbReference type="ARBA" id="ARBA00023324"/>
    </source>
</evidence>
<protein>
    <recommendedName>
        <fullName evidence="4 19">Peroxidase</fullName>
        <ecNumber evidence="4 19">1.11.1.7</ecNumber>
    </recommendedName>
</protein>
<keyword evidence="21" id="KW-1185">Reference proteome</keyword>
<sequence length="340" mass="37964">MKPFFFRDRERERAMEILKLFFVLLSTALFLSLSESAPLTADYYRKSCPRFSQIIQETVTNKQITSPSTAAGTLRLFFHDCLPNGCDGSVLISSTPFNKAERDADINLSLPGDAFDVIVRAKTALELECPNTVSCADILAVVTRDLVTMVGGPYYNVLLGRRDSRVSKASTIPGALPKATSPIPQIIDIFKARGFTVQEMVALSGAHTIGFSHCKEFSSQIYNYSKSSSFDTQYNPRLAQGLQKACSGFEKNPTLSVFNDIMTPNKFDNSYFQNLPRGLGILKSDHGLYSDWRTRPFVEAYAADENKFFKDFARAMEKLSNYKVITGNQGEIRHKCDAIN</sequence>
<keyword evidence="5 19" id="KW-0964">Secreted</keyword>
<reference evidence="22" key="1">
    <citation type="submission" date="2025-08" db="UniProtKB">
        <authorList>
            <consortium name="RefSeq"/>
        </authorList>
    </citation>
    <scope>IDENTIFICATION</scope>
    <source>
        <tissue evidence="22">Young leaves</tissue>
    </source>
</reference>
<dbReference type="InterPro" id="IPR002016">
    <property type="entry name" value="Haem_peroxidase"/>
</dbReference>
<dbReference type="EC" id="1.11.1.7" evidence="4 19"/>
<dbReference type="PRINTS" id="PR00458">
    <property type="entry name" value="PEROXIDASE"/>
</dbReference>
<keyword evidence="11 16" id="KW-0408">Iron</keyword>
<dbReference type="GO" id="GO:0042744">
    <property type="term" value="P:hydrogen peroxide catabolic process"/>
    <property type="evidence" value="ECO:0007669"/>
    <property type="project" value="UniProtKB-KW"/>
</dbReference>
<evidence type="ECO:0000256" key="16">
    <source>
        <dbReference type="PIRSR" id="PIRSR600823-3"/>
    </source>
</evidence>
<gene>
    <name evidence="22" type="primary">LOC111442344</name>
</gene>
<accession>A0A6J1F5J4</accession>
<evidence type="ECO:0000256" key="1">
    <source>
        <dbReference type="ARBA" id="ARBA00000189"/>
    </source>
</evidence>
<dbReference type="FunFam" id="1.10.420.10:FF:000007">
    <property type="entry name" value="Peroxidase"/>
    <property type="match status" value="1"/>
</dbReference>
<comment type="cofactor">
    <cofactor evidence="16 19">
        <name>Ca(2+)</name>
        <dbReference type="ChEBI" id="CHEBI:29108"/>
    </cofactor>
    <text evidence="16 19">Binds 2 calcium ions per subunit.</text>
</comment>
<comment type="catalytic activity">
    <reaction evidence="1 19">
        <text>2 a phenolic donor + H2O2 = 2 a phenolic radical donor + 2 H2O</text>
        <dbReference type="Rhea" id="RHEA:56136"/>
        <dbReference type="ChEBI" id="CHEBI:15377"/>
        <dbReference type="ChEBI" id="CHEBI:16240"/>
        <dbReference type="ChEBI" id="CHEBI:139520"/>
        <dbReference type="ChEBI" id="CHEBI:139521"/>
        <dbReference type="EC" id="1.11.1.7"/>
    </reaction>
</comment>
<comment type="function">
    <text evidence="2">Removal of H(2)O(2), oxidation of toxic reductants, biosynthesis and degradation of lignin, suberization, auxin catabolism, response to environmental stresses such as wounding, pathogen attack and oxidative stress. These functions might be dependent on each isozyme/isoform in each plant tissue.</text>
</comment>
<name>A0A6J1F5J4_CUCMO</name>
<evidence type="ECO:0000259" key="20">
    <source>
        <dbReference type="PROSITE" id="PS50873"/>
    </source>
</evidence>
<dbReference type="PROSITE" id="PS50873">
    <property type="entry name" value="PEROXIDASE_4"/>
    <property type="match status" value="1"/>
</dbReference>
<dbReference type="GO" id="GO:0046872">
    <property type="term" value="F:metal ion binding"/>
    <property type="evidence" value="ECO:0007669"/>
    <property type="project" value="UniProtKB-UniRule"/>
</dbReference>
<keyword evidence="6 19" id="KW-0575">Peroxidase</keyword>
<dbReference type="Pfam" id="PF00141">
    <property type="entry name" value="peroxidase"/>
    <property type="match status" value="1"/>
</dbReference>
<evidence type="ECO:0000256" key="14">
    <source>
        <dbReference type="PIRSR" id="PIRSR600823-1"/>
    </source>
</evidence>
<feature type="binding site" evidence="16">
    <location>
        <position position="89"/>
    </location>
    <ligand>
        <name>Ca(2+)</name>
        <dbReference type="ChEBI" id="CHEBI:29108"/>
        <label>1</label>
    </ligand>
</feature>
<feature type="binding site" evidence="16">
    <location>
        <position position="80"/>
    </location>
    <ligand>
        <name>Ca(2+)</name>
        <dbReference type="ChEBI" id="CHEBI:29108"/>
        <label>1</label>
    </ligand>
</feature>
<feature type="binding site" evidence="16">
    <location>
        <position position="263"/>
    </location>
    <ligand>
        <name>Ca(2+)</name>
        <dbReference type="ChEBI" id="CHEBI:29108"/>
        <label>2</label>
    </ligand>
</feature>
<keyword evidence="12 18" id="KW-1015">Disulfide bond</keyword>
<dbReference type="PANTHER" id="PTHR31517:SF11">
    <property type="entry name" value="PEROXIDASE 31"/>
    <property type="match status" value="1"/>
</dbReference>
<dbReference type="PANTHER" id="PTHR31517">
    <property type="match status" value="1"/>
</dbReference>
<evidence type="ECO:0000256" key="19">
    <source>
        <dbReference type="RuleBase" id="RU362060"/>
    </source>
</evidence>